<dbReference type="CDD" id="cd00082">
    <property type="entry name" value="HisKA"/>
    <property type="match status" value="1"/>
</dbReference>
<dbReference type="SMART" id="SM00388">
    <property type="entry name" value="HisKA"/>
    <property type="match status" value="1"/>
</dbReference>
<dbReference type="InterPro" id="IPR036097">
    <property type="entry name" value="HisK_dim/P_sf"/>
</dbReference>
<evidence type="ECO:0000256" key="6">
    <source>
        <dbReference type="PROSITE-ProRule" id="PRU00169"/>
    </source>
</evidence>
<dbReference type="Pfam" id="PF02518">
    <property type="entry name" value="HATPase_c"/>
    <property type="match status" value="1"/>
</dbReference>
<dbReference type="Gene3D" id="3.40.50.2300">
    <property type="match status" value="1"/>
</dbReference>
<dbReference type="SUPFAM" id="SSF55785">
    <property type="entry name" value="PYP-like sensor domain (PAS domain)"/>
    <property type="match status" value="3"/>
</dbReference>
<evidence type="ECO:0000313" key="11">
    <source>
        <dbReference type="EMBL" id="MBB6646669.1"/>
    </source>
</evidence>
<dbReference type="InterPro" id="IPR035965">
    <property type="entry name" value="PAS-like_dom_sf"/>
</dbReference>
<accession>A0A7J9SKN0</accession>
<dbReference type="GO" id="GO:0006355">
    <property type="term" value="P:regulation of DNA-templated transcription"/>
    <property type="evidence" value="ECO:0007669"/>
    <property type="project" value="InterPro"/>
</dbReference>
<dbReference type="SMART" id="SM00387">
    <property type="entry name" value="HATPase_c"/>
    <property type="match status" value="1"/>
</dbReference>
<dbReference type="AlphaFoldDB" id="A0A7J9SKN0"/>
<dbReference type="InterPro" id="IPR011006">
    <property type="entry name" value="CheY-like_superfamily"/>
</dbReference>
<dbReference type="InterPro" id="IPR001610">
    <property type="entry name" value="PAC"/>
</dbReference>
<dbReference type="Pfam" id="PF00512">
    <property type="entry name" value="HisKA"/>
    <property type="match status" value="1"/>
</dbReference>
<name>A0A7J9SKN0_9EURY</name>
<dbReference type="Pfam" id="PF00072">
    <property type="entry name" value="Response_reg"/>
    <property type="match status" value="1"/>
</dbReference>
<protein>
    <recommendedName>
        <fullName evidence="2">histidine kinase</fullName>
        <ecNumber evidence="2">2.7.13.3</ecNumber>
    </recommendedName>
</protein>
<dbReference type="InterPro" id="IPR005467">
    <property type="entry name" value="His_kinase_dom"/>
</dbReference>
<reference evidence="11 12" key="1">
    <citation type="submission" date="2020-08" db="EMBL/GenBank/DDBJ databases">
        <authorList>
            <person name="Seo M.-J."/>
        </authorList>
    </citation>
    <scope>NUCLEOTIDE SEQUENCE [LARGE SCALE GENOMIC DNA]</scope>
    <source>
        <strain evidence="11 12">MBLA0160</strain>
    </source>
</reference>
<evidence type="ECO:0000256" key="3">
    <source>
        <dbReference type="ARBA" id="ARBA00022553"/>
    </source>
</evidence>
<keyword evidence="12" id="KW-1185">Reference proteome</keyword>
<dbReference type="PRINTS" id="PR00344">
    <property type="entry name" value="BCTRLSENSOR"/>
</dbReference>
<evidence type="ECO:0000259" key="10">
    <source>
        <dbReference type="PROSITE" id="PS50113"/>
    </source>
</evidence>
<evidence type="ECO:0000259" key="7">
    <source>
        <dbReference type="PROSITE" id="PS50109"/>
    </source>
</evidence>
<sequence>MSRSSDTVRVLHVDDEQGFSELVAEFLERQDDRFVVETAEDASEGRDRLAAADFDCVVSDYDMPGTNGIEFLTAVREEYPDLPFILFTGQGSENIASDAISAGVTDYLQKGSGTDQYELLANRITNVVRQVRAERQLDEERRRFQALFENLSQAVVEVEWDGETPIVEHVNPTFTEVFGYEPDEIVSESLDAYVVPEEEADELDRLNRQIRTESGLYSEEVTRLTADGTRKFLLQTATYGDGAGAFGVYIDITERKRRERELERQNDLFRKAQAIADVGAWEYDIVADELTWSEQMYEIHGRSTDAEVTVESAIGNYHPEDRSTVRDALTDAIEHGESYDVEARIRTPAGECRWVRTRGDPQTEDGSRVRVRGTVQDITEHRDREQALQRERDRYQSLFENNPLIIWEEDFSEAVAYLEELTVDVDDVETYLLEHPEEITELRERVEIIDVNQNAVEYYDAPSKEALIDNVDELFGGEAVEAMAAEWAGIAAGRTRFRNEVVSRTLSGDEHRELVDVFVPEDSADDYSRVYVIGTDITEQKERERELKRQNERLDEFASVVSHDLRSPLSVATGRLELATTECDSRHLDAVADAHGRMEDLIDDLLRLARQGDPVGETEPVDLGTVPERCWETVATGDATLRVETDSAICADPGRLRQLFENLYRNAVEHAGSDVTVTVDALDGGFYVEDDGPGIPEDAREDVFEAGYSTTDEGTGFGLSIVGEIVEAHGWTITATEGADGGARFEFTGVSFAD</sequence>
<dbReference type="InterPro" id="IPR003661">
    <property type="entry name" value="HisK_dim/P_dom"/>
</dbReference>
<dbReference type="PANTHER" id="PTHR43304:SF1">
    <property type="entry name" value="PAC DOMAIN-CONTAINING PROTEIN"/>
    <property type="match status" value="1"/>
</dbReference>
<proteinExistence type="predicted"/>
<dbReference type="PROSITE" id="PS50113">
    <property type="entry name" value="PAC"/>
    <property type="match status" value="1"/>
</dbReference>
<dbReference type="SUPFAM" id="SSF52172">
    <property type="entry name" value="CheY-like"/>
    <property type="match status" value="1"/>
</dbReference>
<dbReference type="Pfam" id="PF00989">
    <property type="entry name" value="PAS"/>
    <property type="match status" value="1"/>
</dbReference>
<dbReference type="InterPro" id="IPR004358">
    <property type="entry name" value="Sig_transdc_His_kin-like_C"/>
</dbReference>
<dbReference type="SUPFAM" id="SSF55874">
    <property type="entry name" value="ATPase domain of HSP90 chaperone/DNA topoisomerase II/histidine kinase"/>
    <property type="match status" value="1"/>
</dbReference>
<dbReference type="InterPro" id="IPR000700">
    <property type="entry name" value="PAS-assoc_C"/>
</dbReference>
<dbReference type="InterPro" id="IPR003594">
    <property type="entry name" value="HATPase_dom"/>
</dbReference>
<dbReference type="InterPro" id="IPR013767">
    <property type="entry name" value="PAS_fold"/>
</dbReference>
<evidence type="ECO:0000256" key="1">
    <source>
        <dbReference type="ARBA" id="ARBA00000085"/>
    </source>
</evidence>
<dbReference type="SUPFAM" id="SSF47384">
    <property type="entry name" value="Homodimeric domain of signal transducing histidine kinase"/>
    <property type="match status" value="1"/>
</dbReference>
<dbReference type="Pfam" id="PF08447">
    <property type="entry name" value="PAS_3"/>
    <property type="match status" value="1"/>
</dbReference>
<dbReference type="SMART" id="SM00448">
    <property type="entry name" value="REC"/>
    <property type="match status" value="1"/>
</dbReference>
<dbReference type="PROSITE" id="PS50110">
    <property type="entry name" value="RESPONSE_REGULATORY"/>
    <property type="match status" value="1"/>
</dbReference>
<dbReference type="Proteomes" id="UP000546257">
    <property type="component" value="Unassembled WGS sequence"/>
</dbReference>
<dbReference type="RefSeq" id="WP_185193028.1">
    <property type="nucleotide sequence ID" value="NZ_JACKXD010000003.1"/>
</dbReference>
<dbReference type="PROSITE" id="PS50109">
    <property type="entry name" value="HIS_KIN"/>
    <property type="match status" value="1"/>
</dbReference>
<evidence type="ECO:0000259" key="9">
    <source>
        <dbReference type="PROSITE" id="PS50112"/>
    </source>
</evidence>
<dbReference type="Gene3D" id="3.30.450.20">
    <property type="entry name" value="PAS domain"/>
    <property type="match status" value="3"/>
</dbReference>
<feature type="domain" description="Histidine kinase" evidence="7">
    <location>
        <begin position="560"/>
        <end position="748"/>
    </location>
</feature>
<dbReference type="Gene3D" id="3.30.565.10">
    <property type="entry name" value="Histidine kinase-like ATPase, C-terminal domain"/>
    <property type="match status" value="1"/>
</dbReference>
<dbReference type="InterPro" id="IPR000014">
    <property type="entry name" value="PAS"/>
</dbReference>
<dbReference type="SMART" id="SM00091">
    <property type="entry name" value="PAS"/>
    <property type="match status" value="2"/>
</dbReference>
<evidence type="ECO:0000256" key="2">
    <source>
        <dbReference type="ARBA" id="ARBA00012438"/>
    </source>
</evidence>
<feature type="domain" description="PAS" evidence="9">
    <location>
        <begin position="140"/>
        <end position="213"/>
    </location>
</feature>
<dbReference type="InterPro" id="IPR001789">
    <property type="entry name" value="Sig_transdc_resp-reg_receiver"/>
</dbReference>
<comment type="catalytic activity">
    <reaction evidence="1">
        <text>ATP + protein L-histidine = ADP + protein N-phospho-L-histidine.</text>
        <dbReference type="EC" id="2.7.13.3"/>
    </reaction>
</comment>
<dbReference type="InterPro" id="IPR036890">
    <property type="entry name" value="HATPase_C_sf"/>
</dbReference>
<keyword evidence="5" id="KW-0418">Kinase</keyword>
<dbReference type="PANTHER" id="PTHR43304">
    <property type="entry name" value="PHYTOCHROME-LIKE PROTEIN CPH1"/>
    <property type="match status" value="1"/>
</dbReference>
<evidence type="ECO:0000259" key="8">
    <source>
        <dbReference type="PROSITE" id="PS50110"/>
    </source>
</evidence>
<dbReference type="InterPro" id="IPR013655">
    <property type="entry name" value="PAS_fold_3"/>
</dbReference>
<dbReference type="Gene3D" id="2.10.70.100">
    <property type="match status" value="1"/>
</dbReference>
<dbReference type="InterPro" id="IPR052162">
    <property type="entry name" value="Sensor_kinase/Photoreceptor"/>
</dbReference>
<dbReference type="EC" id="2.7.13.3" evidence="2"/>
<organism evidence="11 12">
    <name type="scientific">Halobellus ruber</name>
    <dbReference type="NCBI Taxonomy" id="2761102"/>
    <lineage>
        <taxon>Archaea</taxon>
        <taxon>Methanobacteriati</taxon>
        <taxon>Methanobacteriota</taxon>
        <taxon>Stenosarchaea group</taxon>
        <taxon>Halobacteria</taxon>
        <taxon>Halobacteriales</taxon>
        <taxon>Haloferacaceae</taxon>
        <taxon>Halobellus</taxon>
    </lineage>
</organism>
<evidence type="ECO:0000256" key="4">
    <source>
        <dbReference type="ARBA" id="ARBA00022679"/>
    </source>
</evidence>
<keyword evidence="3 6" id="KW-0597">Phosphoprotein</keyword>
<dbReference type="PROSITE" id="PS50112">
    <property type="entry name" value="PAS"/>
    <property type="match status" value="1"/>
</dbReference>
<feature type="modified residue" description="4-aspartylphosphate" evidence="6">
    <location>
        <position position="60"/>
    </location>
</feature>
<keyword evidence="4" id="KW-0808">Transferase</keyword>
<dbReference type="CDD" id="cd00075">
    <property type="entry name" value="HATPase"/>
    <property type="match status" value="1"/>
</dbReference>
<dbReference type="EMBL" id="JACKXD010000003">
    <property type="protein sequence ID" value="MBB6646669.1"/>
    <property type="molecule type" value="Genomic_DNA"/>
</dbReference>
<evidence type="ECO:0000313" key="12">
    <source>
        <dbReference type="Proteomes" id="UP000546257"/>
    </source>
</evidence>
<dbReference type="NCBIfam" id="TIGR00229">
    <property type="entry name" value="sensory_box"/>
    <property type="match status" value="2"/>
</dbReference>
<comment type="caution">
    <text evidence="11">The sequence shown here is derived from an EMBL/GenBank/DDBJ whole genome shotgun (WGS) entry which is preliminary data.</text>
</comment>
<dbReference type="Gene3D" id="1.10.287.130">
    <property type="match status" value="1"/>
</dbReference>
<dbReference type="SMART" id="SM00086">
    <property type="entry name" value="PAC"/>
    <property type="match status" value="1"/>
</dbReference>
<feature type="domain" description="PAC" evidence="10">
    <location>
        <begin position="339"/>
        <end position="390"/>
    </location>
</feature>
<dbReference type="CDD" id="cd00156">
    <property type="entry name" value="REC"/>
    <property type="match status" value="1"/>
</dbReference>
<feature type="domain" description="Response regulatory" evidence="8">
    <location>
        <begin position="9"/>
        <end position="125"/>
    </location>
</feature>
<gene>
    <name evidence="11" type="ORF">H5V44_10295</name>
</gene>
<dbReference type="CDD" id="cd00130">
    <property type="entry name" value="PAS"/>
    <property type="match status" value="2"/>
</dbReference>
<dbReference type="GO" id="GO:0000155">
    <property type="term" value="F:phosphorelay sensor kinase activity"/>
    <property type="evidence" value="ECO:0007669"/>
    <property type="project" value="InterPro"/>
</dbReference>
<evidence type="ECO:0000256" key="5">
    <source>
        <dbReference type="ARBA" id="ARBA00022777"/>
    </source>
</evidence>